<dbReference type="CDD" id="cd13969">
    <property type="entry name" value="ADCK1-like"/>
    <property type="match status" value="1"/>
</dbReference>
<dbReference type="Pfam" id="PF03109">
    <property type="entry name" value="ABC1"/>
    <property type="match status" value="1"/>
</dbReference>
<dbReference type="InterPro" id="IPR045307">
    <property type="entry name" value="ADCK1_dom"/>
</dbReference>
<organism evidence="3 4">
    <name type="scientific">Acrasis kona</name>
    <dbReference type="NCBI Taxonomy" id="1008807"/>
    <lineage>
        <taxon>Eukaryota</taxon>
        <taxon>Discoba</taxon>
        <taxon>Heterolobosea</taxon>
        <taxon>Tetramitia</taxon>
        <taxon>Eutetramitia</taxon>
        <taxon>Acrasidae</taxon>
        <taxon>Acrasis</taxon>
    </lineage>
</organism>
<evidence type="ECO:0000256" key="1">
    <source>
        <dbReference type="ARBA" id="ARBA00009670"/>
    </source>
</evidence>
<accession>A0AAW2Z2R2</accession>
<dbReference type="InterPro" id="IPR011009">
    <property type="entry name" value="Kinase-like_dom_sf"/>
</dbReference>
<dbReference type="InterPro" id="IPR004147">
    <property type="entry name" value="ABC1_dom"/>
</dbReference>
<dbReference type="PANTHER" id="PTHR43173">
    <property type="entry name" value="ABC1 FAMILY PROTEIN"/>
    <property type="match status" value="1"/>
</dbReference>
<evidence type="ECO:0000313" key="3">
    <source>
        <dbReference type="EMBL" id="KAL0482887.1"/>
    </source>
</evidence>
<feature type="domain" description="ABC1 atypical kinase-like" evidence="2">
    <location>
        <begin position="147"/>
        <end position="395"/>
    </location>
</feature>
<proteinExistence type="inferred from homology"/>
<dbReference type="Proteomes" id="UP001431209">
    <property type="component" value="Unassembled WGS sequence"/>
</dbReference>
<comment type="similarity">
    <text evidence="1">Belongs to the protein kinase superfamily. ADCK protein kinase family.</text>
</comment>
<dbReference type="AlphaFoldDB" id="A0AAW2Z2R2"/>
<evidence type="ECO:0000259" key="2">
    <source>
        <dbReference type="Pfam" id="PF03109"/>
    </source>
</evidence>
<keyword evidence="3" id="KW-0808">Transferase</keyword>
<comment type="caution">
    <text evidence="3">The sequence shown here is derived from an EMBL/GenBank/DDBJ whole genome shotgun (WGS) entry which is preliminary data.</text>
</comment>
<keyword evidence="3" id="KW-0418">Kinase</keyword>
<evidence type="ECO:0000313" key="4">
    <source>
        <dbReference type="Proteomes" id="UP001431209"/>
    </source>
</evidence>
<protein>
    <submittedName>
        <fullName evidence="3">Serine/threonine-protein kinase abkD</fullName>
    </submittedName>
</protein>
<sequence length="544" mass="61768">MLSTLKEAGLFKKFLLSLTGVGLSSYALVRSYNALHLDDPVFHHERFYYKQIVQPFVTPVVRVLEGGARSTISISCMAGIALDYYIHKILVEDFKLCDSYRDEVDERSANKLLKLFKSNGGLYVKFGQQFVAMRGFIPDVYADTLKQLQDKAPHLNIREVEGVFIRELGRTRQELFSQFEEEPIAAASLAQVHRAVTVDGRQVAVKIQYPKVSYYLNSDLFSQRVMNRLISYLTGKKVGQPEEVQDAILLELDFIGEANNSKRTKYNFRDRSDVHVPIVLDEISGKNLLVMEYIGTRDDPAVKVNDKLGITSLGLSVKEVSATLNEVFAEMVFKHGFVHGDLHAANVFVRNRHGRPQIVLLDHGLYMELPKSVSQGYAKFWRAVVMGDDDGVKEYCDSLGIKNYKLFKMINTFSGYDVDLSQSSGEVMKKEELEELMKKFEQMSDSFDDLARKAPKELAIVLRTSALLRAINIELGSPVNRFTIMARVADRTIRGGEEAPLVVRYFFEAKILMQEIKMYIIGLLLKMFRPFLMGHVARSVVNSF</sequence>
<dbReference type="SUPFAM" id="SSF56112">
    <property type="entry name" value="Protein kinase-like (PK-like)"/>
    <property type="match status" value="1"/>
</dbReference>
<keyword evidence="4" id="KW-1185">Reference proteome</keyword>
<name>A0AAW2Z2R2_9EUKA</name>
<reference evidence="3 4" key="1">
    <citation type="submission" date="2024-03" db="EMBL/GenBank/DDBJ databases">
        <title>The Acrasis kona genome and developmental transcriptomes reveal deep origins of eukaryotic multicellular pathways.</title>
        <authorList>
            <person name="Sheikh S."/>
            <person name="Fu C.-J."/>
            <person name="Brown M.W."/>
            <person name="Baldauf S.L."/>
        </authorList>
    </citation>
    <scope>NUCLEOTIDE SEQUENCE [LARGE SCALE GENOMIC DNA]</scope>
    <source>
        <strain evidence="3 4">ATCC MYA-3509</strain>
    </source>
</reference>
<gene>
    <name evidence="3" type="ORF">AKO1_014196</name>
</gene>
<dbReference type="EMBL" id="JAOPGA020000904">
    <property type="protein sequence ID" value="KAL0482887.1"/>
    <property type="molecule type" value="Genomic_DNA"/>
</dbReference>
<dbReference type="PANTHER" id="PTHR43173:SF28">
    <property type="entry name" value="AARF DOMAIN CONTAINING KINASE 5"/>
    <property type="match status" value="1"/>
</dbReference>
<dbReference type="InterPro" id="IPR051130">
    <property type="entry name" value="Mito_struct-func_regulator"/>
</dbReference>
<dbReference type="GO" id="GO:0016301">
    <property type="term" value="F:kinase activity"/>
    <property type="evidence" value="ECO:0007669"/>
    <property type="project" value="UniProtKB-KW"/>
</dbReference>